<dbReference type="EMBL" id="LLYA01000010">
    <property type="protein sequence ID" value="KRR29864.1"/>
    <property type="molecule type" value="Genomic_DNA"/>
</dbReference>
<name>A0A0R3NBW1_9BRAD</name>
<protein>
    <submittedName>
        <fullName evidence="1">Uncharacterized protein</fullName>
    </submittedName>
</protein>
<evidence type="ECO:0000313" key="2">
    <source>
        <dbReference type="Proteomes" id="UP000052023"/>
    </source>
</evidence>
<reference evidence="1 2" key="1">
    <citation type="submission" date="2014-03" db="EMBL/GenBank/DDBJ databases">
        <title>Bradyrhizobium valentinum sp. nov., isolated from effective nodules of Lupinus mariae-josephae, a lupine endemic of basic-lime soils in Eastern Spain.</title>
        <authorList>
            <person name="Duran D."/>
            <person name="Rey L."/>
            <person name="Navarro A."/>
            <person name="Busquets A."/>
            <person name="Imperial J."/>
            <person name="Ruiz-Argueso T."/>
        </authorList>
    </citation>
    <scope>NUCLEOTIDE SEQUENCE [LARGE SCALE GENOMIC DNA]</scope>
    <source>
        <strain evidence="1 2">Ro19</strain>
    </source>
</reference>
<proteinExistence type="predicted"/>
<dbReference type="RefSeq" id="WP_245309015.1">
    <property type="nucleotide sequence ID" value="NZ_LLYA01000010.1"/>
</dbReference>
<dbReference type="AlphaFoldDB" id="A0A0R3NBW1"/>
<comment type="caution">
    <text evidence="1">The sequence shown here is derived from an EMBL/GenBank/DDBJ whole genome shotgun (WGS) entry which is preliminary data.</text>
</comment>
<evidence type="ECO:0000313" key="1">
    <source>
        <dbReference type="EMBL" id="KRR29864.1"/>
    </source>
</evidence>
<gene>
    <name evidence="1" type="ORF">CQ13_38145</name>
</gene>
<sequence length="82" mass="8762">MSERPVPARFELTRHQPVRGVSGIVLPEGPVGGIARRFEVATKSIAHLIPPFPGFLGGSGCSGDSTRTDDAKQWFLDCIVDG</sequence>
<accession>A0A0R3NBW1</accession>
<organism evidence="1 2">
    <name type="scientific">Bradyrhizobium retamae</name>
    <dbReference type="NCBI Taxonomy" id="1300035"/>
    <lineage>
        <taxon>Bacteria</taxon>
        <taxon>Pseudomonadati</taxon>
        <taxon>Pseudomonadota</taxon>
        <taxon>Alphaproteobacteria</taxon>
        <taxon>Hyphomicrobiales</taxon>
        <taxon>Nitrobacteraceae</taxon>
        <taxon>Bradyrhizobium</taxon>
    </lineage>
</organism>
<keyword evidence="2" id="KW-1185">Reference proteome</keyword>
<dbReference type="Proteomes" id="UP000052023">
    <property type="component" value="Unassembled WGS sequence"/>
</dbReference>